<accession>A0A678PEI7</accession>
<dbReference type="EMBL" id="KY769270">
    <property type="protein sequence ID" value="ARB11065.1"/>
    <property type="molecule type" value="Genomic_DNA"/>
</dbReference>
<proteinExistence type="predicted"/>
<name>A0A678PEI7_9CAUD</name>
<evidence type="ECO:0000313" key="3">
    <source>
        <dbReference type="Proteomes" id="UP000430332"/>
    </source>
</evidence>
<gene>
    <name evidence="2" type="ORF">B4963_0023</name>
</gene>
<organism evidence="2 3">
    <name type="scientific">Pectobacterium phage phiA41</name>
    <dbReference type="NCBI Taxonomy" id="1965354"/>
    <lineage>
        <taxon>Viruses</taxon>
        <taxon>Duplodnaviria</taxon>
        <taxon>Heunggongvirae</taxon>
        <taxon>Uroviricota</taxon>
        <taxon>Caudoviricetes</taxon>
        <taxon>Schitoviridae</taxon>
        <taxon>Cbunavirus</taxon>
        <taxon>Cbunavirus A41</taxon>
    </lineage>
</organism>
<keyword evidence="3" id="KW-1185">Reference proteome</keyword>
<evidence type="ECO:0000313" key="2">
    <source>
        <dbReference type="EMBL" id="ARB11065.1"/>
    </source>
</evidence>
<reference evidence="2 3" key="1">
    <citation type="submission" date="2017-03" db="EMBL/GenBank/DDBJ databases">
        <title>Isolation and genomic, phenotypic and morphological characterization of the first Podoviridae lytic bacteriophages (phi)A38 and (phi)A41 infecting Pectobacterium wasabiae.</title>
        <authorList>
            <person name="Czajkowski R."/>
            <person name="Smolarska A."/>
            <person name="Rabalski L."/>
            <person name="Narajczyk M."/>
        </authorList>
    </citation>
    <scope>NUCLEOTIDE SEQUENCE [LARGE SCALE GENOMIC DNA]</scope>
</reference>
<evidence type="ECO:0000256" key="1">
    <source>
        <dbReference type="SAM" id="MobiDB-lite"/>
    </source>
</evidence>
<dbReference type="Proteomes" id="UP000430332">
    <property type="component" value="Segment"/>
</dbReference>
<feature type="region of interest" description="Disordered" evidence="1">
    <location>
        <begin position="1"/>
        <end position="24"/>
    </location>
</feature>
<sequence>MLRQEQEKDRQMRKDSRLIRPFRRENSKGVRNVLFSRLRKGE</sequence>
<protein>
    <submittedName>
        <fullName evidence="2">Uncharacterized protein</fullName>
    </submittedName>
</protein>